<protein>
    <submittedName>
        <fullName evidence="2">Uncharacterized protein</fullName>
    </submittedName>
</protein>
<evidence type="ECO:0000256" key="1">
    <source>
        <dbReference type="SAM" id="MobiDB-lite"/>
    </source>
</evidence>
<evidence type="ECO:0000313" key="3">
    <source>
        <dbReference type="Proteomes" id="UP000179920"/>
    </source>
</evidence>
<sequence>MAELQPCPHCKHMFPPSTFVGVRGGVVQSCETCHNRHKTASQAIPPAIGTLSMHTPSHCHSSSPPLSGASPLPARTDHDPGSFATVSSVLALEARFSRCQRINGEAQRAATMLKDKAGLLGAEFMLQIDGGDAIGFGFEMAAMLGFFARMVVMS</sequence>
<feature type="region of interest" description="Disordered" evidence="1">
    <location>
        <begin position="53"/>
        <end position="77"/>
    </location>
</feature>
<dbReference type="Proteomes" id="UP000179920">
    <property type="component" value="Chromosome III"/>
</dbReference>
<dbReference type="AlphaFoldDB" id="A0A1K0H3J3"/>
<gene>
    <name evidence="2" type="ORF">UBRO_20268</name>
</gene>
<feature type="compositionally biased region" description="Low complexity" evidence="1">
    <location>
        <begin position="53"/>
        <end position="74"/>
    </location>
</feature>
<organism evidence="2 3">
    <name type="scientific">Ustilago bromivora</name>
    <dbReference type="NCBI Taxonomy" id="307758"/>
    <lineage>
        <taxon>Eukaryota</taxon>
        <taxon>Fungi</taxon>
        <taxon>Dikarya</taxon>
        <taxon>Basidiomycota</taxon>
        <taxon>Ustilaginomycotina</taxon>
        <taxon>Ustilaginomycetes</taxon>
        <taxon>Ustilaginales</taxon>
        <taxon>Ustilaginaceae</taxon>
        <taxon>Ustilago</taxon>
    </lineage>
</organism>
<dbReference type="EMBL" id="LT558119">
    <property type="protein sequence ID" value="SAM78159.1"/>
    <property type="molecule type" value="Genomic_DNA"/>
</dbReference>
<reference evidence="3" key="1">
    <citation type="submission" date="2016-04" db="EMBL/GenBank/DDBJ databases">
        <authorList>
            <person name="Guldener U."/>
            <person name="Guldener U."/>
        </authorList>
    </citation>
    <scope>NUCLEOTIDE SEQUENCE [LARGE SCALE GENOMIC DNA]</scope>
    <source>
        <strain evidence="3">UB2112</strain>
    </source>
</reference>
<name>A0A1K0H3J3_9BASI</name>
<evidence type="ECO:0000313" key="2">
    <source>
        <dbReference type="EMBL" id="SAM78159.1"/>
    </source>
</evidence>
<proteinExistence type="predicted"/>
<accession>A0A1K0H3J3</accession>